<evidence type="ECO:0000256" key="1">
    <source>
        <dbReference type="SAM" id="MobiDB-lite"/>
    </source>
</evidence>
<accession>A0A850PA59</accession>
<proteinExistence type="predicted"/>
<feature type="compositionally biased region" description="Low complexity" evidence="1">
    <location>
        <begin position="49"/>
        <end position="63"/>
    </location>
</feature>
<dbReference type="AlphaFoldDB" id="A0A850PA59"/>
<dbReference type="RefSeq" id="WP_176613763.1">
    <property type="nucleotide sequence ID" value="NZ_JABXXR010000067.1"/>
</dbReference>
<dbReference type="InterPro" id="IPR011033">
    <property type="entry name" value="PRC_barrel-like_sf"/>
</dbReference>
<evidence type="ECO:0000313" key="3">
    <source>
        <dbReference type="EMBL" id="NVN40828.1"/>
    </source>
</evidence>
<gene>
    <name evidence="3" type="ORF">HUK82_09670</name>
</gene>
<evidence type="ECO:0000259" key="2">
    <source>
        <dbReference type="Pfam" id="PF05239"/>
    </source>
</evidence>
<sequence length="195" mass="20218">MRSVLAADTRTPCHAAARAARSGRRRDRLRASAVGLVALTLMAAAPETAVPPTAQPAPGGTAQYDTATGDQPELQSSPQVVPAPVAPAQPLFATRTMKLVGLIDREVVGPGKEQVGRVIDVLLDDTARPVAVVVDAGGFMGVGNRRIAIAWDMIVPASLNAQDSLQVRLKAEAIRAAPAYAPDADTAQVVQPPPP</sequence>
<keyword evidence="4" id="KW-1185">Reference proteome</keyword>
<reference evidence="3 4" key="1">
    <citation type="submission" date="2020-06" db="EMBL/GenBank/DDBJ databases">
        <title>Description of novel acetic acid bacteria.</title>
        <authorList>
            <person name="Sombolestani A."/>
        </authorList>
    </citation>
    <scope>NUCLEOTIDE SEQUENCE [LARGE SCALE GENOMIC DNA]</scope>
    <source>
        <strain evidence="3 4">LMG 27010</strain>
    </source>
</reference>
<feature type="region of interest" description="Disordered" evidence="1">
    <location>
        <begin position="49"/>
        <end position="81"/>
    </location>
</feature>
<evidence type="ECO:0000313" key="4">
    <source>
        <dbReference type="Proteomes" id="UP000585665"/>
    </source>
</evidence>
<dbReference type="Pfam" id="PF05239">
    <property type="entry name" value="PRC"/>
    <property type="match status" value="1"/>
</dbReference>
<dbReference type="Gene3D" id="2.30.30.240">
    <property type="entry name" value="PRC-barrel domain"/>
    <property type="match status" value="1"/>
</dbReference>
<feature type="non-terminal residue" evidence="3">
    <location>
        <position position="195"/>
    </location>
</feature>
<organism evidence="3 4">
    <name type="scientific">Ameyamaea chiangmaiensis</name>
    <dbReference type="NCBI Taxonomy" id="442969"/>
    <lineage>
        <taxon>Bacteria</taxon>
        <taxon>Pseudomonadati</taxon>
        <taxon>Pseudomonadota</taxon>
        <taxon>Alphaproteobacteria</taxon>
        <taxon>Acetobacterales</taxon>
        <taxon>Acetobacteraceae</taxon>
        <taxon>Ameyamaea</taxon>
    </lineage>
</organism>
<name>A0A850PA59_9PROT</name>
<dbReference type="Proteomes" id="UP000585665">
    <property type="component" value="Unassembled WGS sequence"/>
</dbReference>
<dbReference type="InterPro" id="IPR027275">
    <property type="entry name" value="PRC-brl_dom"/>
</dbReference>
<dbReference type="EMBL" id="JABXXR010000067">
    <property type="protein sequence ID" value="NVN40828.1"/>
    <property type="molecule type" value="Genomic_DNA"/>
</dbReference>
<protein>
    <submittedName>
        <fullName evidence="3">PRC-barrel domain-containing protein</fullName>
    </submittedName>
</protein>
<comment type="caution">
    <text evidence="3">The sequence shown here is derived from an EMBL/GenBank/DDBJ whole genome shotgun (WGS) entry which is preliminary data.</text>
</comment>
<feature type="domain" description="PRC-barrel" evidence="2">
    <location>
        <begin position="102"/>
        <end position="156"/>
    </location>
</feature>
<dbReference type="SUPFAM" id="SSF50346">
    <property type="entry name" value="PRC-barrel domain"/>
    <property type="match status" value="1"/>
</dbReference>